<dbReference type="InterPro" id="IPR051709">
    <property type="entry name" value="Ub-ligase/GTPase-reg"/>
</dbReference>
<dbReference type="Gene3D" id="3.30.2160.10">
    <property type="entry name" value="Hect, E3 ligase catalytic domain"/>
    <property type="match status" value="1"/>
</dbReference>
<sequence>VPFRAISAGFQHCLAVSRGGAVYTWGNRRHGRLGLGDEGSTPFEASPKLVPSIPSAKHVSGGGSHSAILAGKGKLFMCGDNRVGQLGLPRAQLEQATLFQEVTQLSCCGVRLVECGSKHTLCLTFDGLVVGFGANSGGQLGLGRTSDAEDTPMAVQLDAKSKKLLVFALAVTMDHSCALALPAPERPEQLHSYVSEGSCLPRLSLRSAPGPLENSPVERTQSIGGLGRLKVNCGDFGYVLGDRDEADGLSRTVSLPSASGPTKRRLSQPIQTIKEEIETEEMEALHPSLSQGSVVARKDSYVKFKMPIEDSMRSEEVVLLKPLVQPGVASRCFSLLGPGDLLEMVRASCNTQNWRETAISLCAVLRCPSVLNASFHFQGMPSPHLDCEVLHRALELMEIAPLEVHDQVLEAAEAGLKEFRTAQLQSREQLRGLLIYLLLPQLRNPKFVQSRRHGILTQLVQLIASMRPAHRRLLLDLLVSELPQAFILKKQVVPAVRLFLNEKVRSLSSRHTLDDPGMWQGTMLMQLLFLANERLREEQKHELDLSNDQALKARFLGPEEFQISALDDATIPPAVAFQQLMQNTGMGTVKVLPPPSELVFGQDVVADPKTGWLPPICCVLLMHRNLVPVAFKQKVLQVSNSIMQRTLQDQAVGPHQLLAMLSGQDVRPFVMVEVSREHIVEDTARFLRQADAAALHLPLKVKFAGEEGQDEGGVRREFFQVLIRRLFDETYGMFTHDPDSHSTWFSQTVIESEDTDQLFQVCGTVIGLAVYNNEHGIQIHFPLALFKMLKGESLSLADLQDVQPKVWMSIQQMLSWEPSDPAHANQEFEDTFCLTFSASYDYFGEMKHVDLKPGGDLPVTYDTRKEYVELYCRWRLETSTERQFKLLAQGFEKVVDSALWSFLSAEEAHLIICSEPTLEASELRHLAHYEGYSKDDPYIQSFWKILESFETDQLKKFLAFTTGTDRAPLGGLKDVRLVVQKHGTEPTNRLPSAQTCFNLLLLPQYESAKKMEQSLLLAIENSEGFGLQ</sequence>
<keyword evidence="6" id="KW-0808">Transferase</keyword>
<feature type="repeat" description="RCC1" evidence="4">
    <location>
        <begin position="127"/>
        <end position="182"/>
    </location>
</feature>
<evidence type="ECO:0000313" key="6">
    <source>
        <dbReference type="EMBL" id="CAK9039890.1"/>
    </source>
</evidence>
<evidence type="ECO:0000259" key="5">
    <source>
        <dbReference type="PROSITE" id="PS50237"/>
    </source>
</evidence>
<feature type="repeat" description="RCC1" evidence="4">
    <location>
        <begin position="20"/>
        <end position="72"/>
    </location>
</feature>
<dbReference type="PANTHER" id="PTHR45622">
    <property type="entry name" value="UBIQUITIN-PROTEIN LIGASE E3A-RELATED"/>
    <property type="match status" value="1"/>
</dbReference>
<dbReference type="GO" id="GO:0016874">
    <property type="term" value="F:ligase activity"/>
    <property type="evidence" value="ECO:0007669"/>
    <property type="project" value="UniProtKB-KW"/>
</dbReference>
<feature type="repeat" description="RCC1" evidence="4">
    <location>
        <begin position="73"/>
        <end position="126"/>
    </location>
</feature>
<feature type="non-terminal residue" evidence="6">
    <location>
        <position position="1"/>
    </location>
</feature>
<accession>A0ABP0LNX3</accession>
<protein>
    <recommendedName>
        <fullName evidence="5">HECT domain-containing protein</fullName>
    </recommendedName>
</protein>
<dbReference type="Gene3D" id="3.30.2410.10">
    <property type="entry name" value="Hect, E3 ligase catalytic domain"/>
    <property type="match status" value="1"/>
</dbReference>
<evidence type="ECO:0000256" key="3">
    <source>
        <dbReference type="PROSITE-ProRule" id="PRU00104"/>
    </source>
</evidence>
<organism evidence="6 7">
    <name type="scientific">Durusdinium trenchii</name>
    <dbReference type="NCBI Taxonomy" id="1381693"/>
    <lineage>
        <taxon>Eukaryota</taxon>
        <taxon>Sar</taxon>
        <taxon>Alveolata</taxon>
        <taxon>Dinophyceae</taxon>
        <taxon>Suessiales</taxon>
        <taxon>Symbiodiniaceae</taxon>
        <taxon>Durusdinium</taxon>
    </lineage>
</organism>
<dbReference type="InterPro" id="IPR009091">
    <property type="entry name" value="RCC1/BLIP-II"/>
</dbReference>
<evidence type="ECO:0000256" key="2">
    <source>
        <dbReference type="ARBA" id="ARBA00022786"/>
    </source>
</evidence>
<keyword evidence="6" id="KW-0436">Ligase</keyword>
<dbReference type="Pfam" id="PF00415">
    <property type="entry name" value="RCC1"/>
    <property type="match status" value="1"/>
</dbReference>
<dbReference type="Proteomes" id="UP001642464">
    <property type="component" value="Unassembled WGS sequence"/>
</dbReference>
<comment type="caution">
    <text evidence="6">The sequence shown here is derived from an EMBL/GenBank/DDBJ whole genome shotgun (WGS) entry which is preliminary data.</text>
</comment>
<dbReference type="CDD" id="cd00078">
    <property type="entry name" value="HECTc"/>
    <property type="match status" value="1"/>
</dbReference>
<feature type="domain" description="HECT" evidence="5">
    <location>
        <begin position="691"/>
        <end position="1028"/>
    </location>
</feature>
<feature type="active site" description="Glycyl thioester intermediate" evidence="3">
    <location>
        <position position="996"/>
    </location>
</feature>
<dbReference type="Pfam" id="PF13540">
    <property type="entry name" value="RCC1_2"/>
    <property type="match status" value="1"/>
</dbReference>
<dbReference type="SUPFAM" id="SSF50985">
    <property type="entry name" value="RCC1/BLIP-II"/>
    <property type="match status" value="1"/>
</dbReference>
<reference evidence="6 7" key="1">
    <citation type="submission" date="2024-02" db="EMBL/GenBank/DDBJ databases">
        <authorList>
            <person name="Chen Y."/>
            <person name="Shah S."/>
            <person name="Dougan E. K."/>
            <person name="Thang M."/>
            <person name="Chan C."/>
        </authorList>
    </citation>
    <scope>NUCLEOTIDE SEQUENCE [LARGE SCALE GENOMIC DNA]</scope>
</reference>
<name>A0ABP0LNX3_9DINO</name>
<dbReference type="InterPro" id="IPR000569">
    <property type="entry name" value="HECT_dom"/>
</dbReference>
<dbReference type="Pfam" id="PF00632">
    <property type="entry name" value="HECT"/>
    <property type="match status" value="1"/>
</dbReference>
<dbReference type="PANTHER" id="PTHR45622:SF60">
    <property type="entry name" value="UBIQUITIN-PROTEIN LIGASE E3A"/>
    <property type="match status" value="1"/>
</dbReference>
<dbReference type="Gene3D" id="3.90.1750.10">
    <property type="entry name" value="Hect, E3 ligase catalytic domains"/>
    <property type="match status" value="1"/>
</dbReference>
<evidence type="ECO:0000313" key="7">
    <source>
        <dbReference type="Proteomes" id="UP001642464"/>
    </source>
</evidence>
<evidence type="ECO:0000256" key="1">
    <source>
        <dbReference type="ARBA" id="ARBA00022737"/>
    </source>
</evidence>
<dbReference type="PROSITE" id="PS50012">
    <property type="entry name" value="RCC1_3"/>
    <property type="match status" value="3"/>
</dbReference>
<dbReference type="InterPro" id="IPR035983">
    <property type="entry name" value="Hect_E3_ubiquitin_ligase"/>
</dbReference>
<dbReference type="PROSITE" id="PS50237">
    <property type="entry name" value="HECT"/>
    <property type="match status" value="1"/>
</dbReference>
<dbReference type="Gene3D" id="2.130.10.30">
    <property type="entry name" value="Regulator of chromosome condensation 1/beta-lactamase-inhibitor protein II"/>
    <property type="match status" value="1"/>
</dbReference>
<dbReference type="SMART" id="SM00119">
    <property type="entry name" value="HECTc"/>
    <property type="match status" value="1"/>
</dbReference>
<dbReference type="GO" id="GO:0016740">
    <property type="term" value="F:transferase activity"/>
    <property type="evidence" value="ECO:0007669"/>
    <property type="project" value="UniProtKB-KW"/>
</dbReference>
<dbReference type="EMBL" id="CAXAMM010016825">
    <property type="protein sequence ID" value="CAK9039890.1"/>
    <property type="molecule type" value="Genomic_DNA"/>
</dbReference>
<dbReference type="SUPFAM" id="SSF56204">
    <property type="entry name" value="Hect, E3 ligase catalytic domain"/>
    <property type="match status" value="1"/>
</dbReference>
<keyword evidence="2 3" id="KW-0833">Ubl conjugation pathway</keyword>
<gene>
    <name evidence="6" type="ORF">SCF082_LOCUS23291</name>
</gene>
<keyword evidence="7" id="KW-1185">Reference proteome</keyword>
<evidence type="ECO:0000256" key="4">
    <source>
        <dbReference type="PROSITE-ProRule" id="PRU00235"/>
    </source>
</evidence>
<keyword evidence="1" id="KW-0677">Repeat</keyword>
<proteinExistence type="predicted"/>
<dbReference type="InterPro" id="IPR000408">
    <property type="entry name" value="Reg_chr_condens"/>
</dbReference>